<dbReference type="EMBL" id="CP032157">
    <property type="protein sequence ID" value="AXY75799.1"/>
    <property type="molecule type" value="Genomic_DNA"/>
</dbReference>
<dbReference type="AlphaFoldDB" id="A0A3B7MR59"/>
<dbReference type="SUPFAM" id="SSF110997">
    <property type="entry name" value="Sporulation related repeat"/>
    <property type="match status" value="1"/>
</dbReference>
<evidence type="ECO:0000313" key="2">
    <source>
        <dbReference type="EMBL" id="AXY75799.1"/>
    </source>
</evidence>
<dbReference type="RefSeq" id="WP_119051680.1">
    <property type="nucleotide sequence ID" value="NZ_CP032157.1"/>
</dbReference>
<dbReference type="OrthoDB" id="2473397at2"/>
<feature type="chain" id="PRO_5017776618" evidence="1">
    <location>
        <begin position="19"/>
        <end position="143"/>
    </location>
</feature>
<dbReference type="KEGG" id="pseg:D3H65_18215"/>
<evidence type="ECO:0000313" key="3">
    <source>
        <dbReference type="Proteomes" id="UP000263900"/>
    </source>
</evidence>
<keyword evidence="3" id="KW-1185">Reference proteome</keyword>
<proteinExistence type="predicted"/>
<dbReference type="Proteomes" id="UP000263900">
    <property type="component" value="Chromosome"/>
</dbReference>
<dbReference type="GO" id="GO:0042834">
    <property type="term" value="F:peptidoglycan binding"/>
    <property type="evidence" value="ECO:0007669"/>
    <property type="project" value="InterPro"/>
</dbReference>
<evidence type="ECO:0000256" key="1">
    <source>
        <dbReference type="SAM" id="SignalP"/>
    </source>
</evidence>
<sequence>MKNLIAILSLLICIQSFGQTDTSSVIVHKDARIDMLVKKQVEINEITTRNARRFVPGFRILVVNTNDRNKALSAKSKLYQQFPDLTVYLMYQAPFYKLKAGNFKERKDADDYLPNIQRLFPTGVYVVRDTIEVNPDPSASEKP</sequence>
<gene>
    <name evidence="2" type="ORF">D3H65_18215</name>
</gene>
<accession>A0A3B7MR59</accession>
<keyword evidence="1" id="KW-0732">Signal</keyword>
<name>A0A3B7MR59_9BACT</name>
<organism evidence="2 3">
    <name type="scientific">Paraflavitalea soli</name>
    <dbReference type="NCBI Taxonomy" id="2315862"/>
    <lineage>
        <taxon>Bacteria</taxon>
        <taxon>Pseudomonadati</taxon>
        <taxon>Bacteroidota</taxon>
        <taxon>Chitinophagia</taxon>
        <taxon>Chitinophagales</taxon>
        <taxon>Chitinophagaceae</taxon>
        <taxon>Paraflavitalea</taxon>
    </lineage>
</organism>
<reference evidence="2 3" key="1">
    <citation type="submission" date="2018-09" db="EMBL/GenBank/DDBJ databases">
        <title>Genome sequencing of strain 6GH32-13.</title>
        <authorList>
            <person name="Weon H.-Y."/>
            <person name="Heo J."/>
            <person name="Kwon S.-W."/>
        </authorList>
    </citation>
    <scope>NUCLEOTIDE SEQUENCE [LARGE SCALE GENOMIC DNA]</scope>
    <source>
        <strain evidence="2 3">5GH32-13</strain>
    </source>
</reference>
<protein>
    <submittedName>
        <fullName evidence="2">SPOR domain-containing protein</fullName>
    </submittedName>
</protein>
<dbReference type="InterPro" id="IPR036680">
    <property type="entry name" value="SPOR-like_sf"/>
</dbReference>
<feature type="signal peptide" evidence="1">
    <location>
        <begin position="1"/>
        <end position="18"/>
    </location>
</feature>